<evidence type="ECO:0000256" key="1">
    <source>
        <dbReference type="SAM" id="Phobius"/>
    </source>
</evidence>
<dbReference type="GeneID" id="67388550"/>
<keyword evidence="1" id="KW-0472">Membrane</keyword>
<dbReference type="STRING" id="203267.TWT_757"/>
<gene>
    <name evidence="2" type="primary">ccsA</name>
    <name evidence="2" type="ordered locus">TWT_757</name>
</gene>
<proteinExistence type="predicted"/>
<dbReference type="AlphaFoldDB" id="Q83MP6"/>
<keyword evidence="1" id="KW-1133">Transmembrane helix</keyword>
<organism evidence="2 3">
    <name type="scientific">Tropheryma whipplei (strain Twist)</name>
    <name type="common">Whipple's bacillus</name>
    <dbReference type="NCBI Taxonomy" id="203267"/>
    <lineage>
        <taxon>Bacteria</taxon>
        <taxon>Bacillati</taxon>
        <taxon>Actinomycetota</taxon>
        <taxon>Actinomycetes</taxon>
        <taxon>Micrococcales</taxon>
        <taxon>Tropherymataceae</taxon>
        <taxon>Tropheryma</taxon>
    </lineage>
</organism>
<reference evidence="2 3" key="1">
    <citation type="journal article" date="2003" name="Genome Res.">
        <title>Tropheryma whipplei twist: a human pathogenic Actinobacteria with a reduced genome.</title>
        <authorList>
            <person name="Raoult D."/>
            <person name="Ogata H."/>
            <person name="Audic S."/>
            <person name="Robert C."/>
            <person name="Suhre K."/>
            <person name="Drancourt M."/>
            <person name="Claverie J.-M."/>
        </authorList>
    </citation>
    <scope>NUCLEOTIDE SEQUENCE [LARGE SCALE GENOMIC DNA]</scope>
    <source>
        <strain evidence="2 3">Twist</strain>
    </source>
</reference>
<feature type="transmembrane region" description="Helical" evidence="1">
    <location>
        <begin position="124"/>
        <end position="145"/>
    </location>
</feature>
<feature type="transmembrane region" description="Helical" evidence="1">
    <location>
        <begin position="84"/>
        <end position="103"/>
    </location>
</feature>
<dbReference type="EMBL" id="AE014184">
    <property type="protein sequence ID" value="AAO44854.1"/>
    <property type="molecule type" value="Genomic_DNA"/>
</dbReference>
<feature type="transmembrane region" description="Helical" evidence="1">
    <location>
        <begin position="193"/>
        <end position="218"/>
    </location>
</feature>
<dbReference type="HOGENOM" id="CLU_053225_2_0_11"/>
<dbReference type="eggNOG" id="COG0785">
    <property type="taxonomic scope" value="Bacteria"/>
</dbReference>
<feature type="transmembrane region" description="Helical" evidence="1">
    <location>
        <begin position="157"/>
        <end position="181"/>
    </location>
</feature>
<dbReference type="KEGG" id="twh:TWT_757"/>
<keyword evidence="1" id="KW-0812">Transmembrane</keyword>
<dbReference type="OrthoDB" id="9803065at2"/>
<evidence type="ECO:0000313" key="2">
    <source>
        <dbReference type="EMBL" id="AAO44854.1"/>
    </source>
</evidence>
<sequence>MNPEDIAVSGSVAVAAFIAALAGLLSLASPCILPVVTGYIGAISSSNKPISTAIYFAFGVSSVFISLNTFSGATGYFLVRYQEIIIRLSGVVIFIMGLIYMGVIKTKFLIKPAVQRTNPFLLGLLFSVGWTPCMGPVLVAVNALSLSGNNSSVWRGFLLGVFYCIGLGLAFLLIATGWNALKFLYRYTKIINIFGGLLLLITGIFMLTGVWAILMHLIQESFGYDAPL</sequence>
<protein>
    <submittedName>
        <fullName evidence="2">Cytochrome c-type biogenesis protein</fullName>
    </submittedName>
</protein>
<name>Q83MP6_TROWT</name>
<feature type="transmembrane region" description="Helical" evidence="1">
    <location>
        <begin position="12"/>
        <end position="41"/>
    </location>
</feature>
<dbReference type="PANTHER" id="PTHR31272">
    <property type="entry name" value="CYTOCHROME C-TYPE BIOGENESIS PROTEIN HI_1454-RELATED"/>
    <property type="match status" value="1"/>
</dbReference>
<accession>Q83MP6</accession>
<dbReference type="Proteomes" id="UP000002200">
    <property type="component" value="Chromosome"/>
</dbReference>
<dbReference type="PANTHER" id="PTHR31272:SF4">
    <property type="entry name" value="CYTOCHROME C-TYPE BIOGENESIS PROTEIN HI_1454-RELATED"/>
    <property type="match status" value="1"/>
</dbReference>
<keyword evidence="3" id="KW-1185">Reference proteome</keyword>
<feature type="transmembrane region" description="Helical" evidence="1">
    <location>
        <begin position="53"/>
        <end position="78"/>
    </location>
</feature>
<dbReference type="InterPro" id="IPR051790">
    <property type="entry name" value="Cytochrome_c-biogenesis_DsbD"/>
</dbReference>
<evidence type="ECO:0000313" key="3">
    <source>
        <dbReference type="Proteomes" id="UP000002200"/>
    </source>
</evidence>
<dbReference type="RefSeq" id="WP_011096706.1">
    <property type="nucleotide sequence ID" value="NC_004572.3"/>
</dbReference>